<comment type="caution">
    <text evidence="1">The sequence shown here is derived from an EMBL/GenBank/DDBJ whole genome shotgun (WGS) entry which is preliminary data.</text>
</comment>
<gene>
    <name evidence="1" type="ORF">ABNW52_08555</name>
</gene>
<dbReference type="SUPFAM" id="SSF48452">
    <property type="entry name" value="TPR-like"/>
    <property type="match status" value="1"/>
</dbReference>
<dbReference type="RefSeq" id="WP_349586390.1">
    <property type="nucleotide sequence ID" value="NZ_JBEFLD010000004.1"/>
</dbReference>
<dbReference type="SMART" id="SM00028">
    <property type="entry name" value="TPR"/>
    <property type="match status" value="2"/>
</dbReference>
<accession>A0ABV1M5Q5</accession>
<reference evidence="1" key="1">
    <citation type="submission" date="2024-06" db="EMBL/GenBank/DDBJ databases">
        <title>Genome sequence of Vogesella sp. MAHUQ-64.</title>
        <authorList>
            <person name="Huq M.A."/>
        </authorList>
    </citation>
    <scope>NUCLEOTIDE SEQUENCE</scope>
    <source>
        <strain evidence="1">MAHUQ-64</strain>
    </source>
</reference>
<evidence type="ECO:0000313" key="2">
    <source>
        <dbReference type="Proteomes" id="UP001433638"/>
    </source>
</evidence>
<keyword evidence="2" id="KW-1185">Reference proteome</keyword>
<name>A0ABV1M5Q5_9NEIS</name>
<dbReference type="Gene3D" id="1.25.40.10">
    <property type="entry name" value="Tetratricopeptide repeat domain"/>
    <property type="match status" value="1"/>
</dbReference>
<proteinExistence type="predicted"/>
<organism evidence="1 2">
    <name type="scientific">Vogesella oryzagri</name>
    <dbReference type="NCBI Taxonomy" id="3160864"/>
    <lineage>
        <taxon>Bacteria</taxon>
        <taxon>Pseudomonadati</taxon>
        <taxon>Pseudomonadota</taxon>
        <taxon>Betaproteobacteria</taxon>
        <taxon>Neisseriales</taxon>
        <taxon>Chromobacteriaceae</taxon>
        <taxon>Vogesella</taxon>
    </lineage>
</organism>
<dbReference type="InterPro" id="IPR011990">
    <property type="entry name" value="TPR-like_helical_dom_sf"/>
</dbReference>
<dbReference type="EMBL" id="JBEFLD010000004">
    <property type="protein sequence ID" value="MEQ6290665.1"/>
    <property type="molecule type" value="Genomic_DNA"/>
</dbReference>
<dbReference type="Proteomes" id="UP001433638">
    <property type="component" value="Unassembled WGS sequence"/>
</dbReference>
<protein>
    <recommendedName>
        <fullName evidence="3">TPR repeat-containing protein</fullName>
    </recommendedName>
</protein>
<dbReference type="InterPro" id="IPR019734">
    <property type="entry name" value="TPR_rpt"/>
</dbReference>
<sequence>MNMLDNLLKLLDGPRDGAMLRFGIANEYAKLEDWVQAANYAHLALEKQHDFSAAWRLLGKALLNAGEADAALAAYRDGITIAEGKGDIQAAKEMKVFARRIEKAQGGDASGG</sequence>
<evidence type="ECO:0000313" key="1">
    <source>
        <dbReference type="EMBL" id="MEQ6290665.1"/>
    </source>
</evidence>
<evidence type="ECO:0008006" key="3">
    <source>
        <dbReference type="Google" id="ProtNLM"/>
    </source>
</evidence>